<dbReference type="RefSeq" id="WP_086600508.1">
    <property type="nucleotide sequence ID" value="NZ_NGFN01000043.1"/>
</dbReference>
<keyword evidence="2" id="KW-1185">Reference proteome</keyword>
<accession>A0A243S6S9</accession>
<evidence type="ECO:0000313" key="1">
    <source>
        <dbReference type="EMBL" id="OUD03325.1"/>
    </source>
</evidence>
<evidence type="ECO:0000313" key="2">
    <source>
        <dbReference type="Proteomes" id="UP000195105"/>
    </source>
</evidence>
<proteinExistence type="predicted"/>
<organism evidence="1 2">
    <name type="scientific">Streptomyces swartbergensis</name>
    <dbReference type="NCBI Taxonomy" id="487165"/>
    <lineage>
        <taxon>Bacteria</taxon>
        <taxon>Bacillati</taxon>
        <taxon>Actinomycetota</taxon>
        <taxon>Actinomycetes</taxon>
        <taxon>Kitasatosporales</taxon>
        <taxon>Streptomycetaceae</taxon>
        <taxon>Streptomyces</taxon>
    </lineage>
</organism>
<protein>
    <submittedName>
        <fullName evidence="1">Uncharacterized protein</fullName>
    </submittedName>
</protein>
<comment type="caution">
    <text evidence="1">The sequence shown here is derived from an EMBL/GenBank/DDBJ whole genome shotgun (WGS) entry which is preliminary data.</text>
</comment>
<dbReference type="Proteomes" id="UP000195105">
    <property type="component" value="Unassembled WGS sequence"/>
</dbReference>
<reference evidence="1 2" key="1">
    <citation type="submission" date="2017-05" db="EMBL/GenBank/DDBJ databases">
        <title>Biotechnological potential of actinobacteria isolated from South African environments.</title>
        <authorList>
            <person name="Le Roes-Hill M."/>
            <person name="Prins A."/>
            <person name="Durrell K.A."/>
        </authorList>
    </citation>
    <scope>NUCLEOTIDE SEQUENCE [LARGE SCALE GENOMIC DNA]</scope>
    <source>
        <strain evidence="1 2">HMC13</strain>
    </source>
</reference>
<gene>
    <name evidence="1" type="ORF">CA983_09965</name>
</gene>
<dbReference type="EMBL" id="NGFN01000043">
    <property type="protein sequence ID" value="OUD03325.1"/>
    <property type="molecule type" value="Genomic_DNA"/>
</dbReference>
<dbReference type="AlphaFoldDB" id="A0A243S6S9"/>
<sequence length="82" mass="9023">MAANTPNLTSAEKALWLRKLDRATAAHMKTRQRLDEIVAGARRAGVPLTAISEHSPYSREWARRIADRINATPADSEEGGPE</sequence>
<name>A0A243S6S9_9ACTN</name>